<dbReference type="PANTHER" id="PTHR13789">
    <property type="entry name" value="MONOOXYGENASE"/>
    <property type="match status" value="1"/>
</dbReference>
<evidence type="ECO:0000313" key="5">
    <source>
        <dbReference type="Proteomes" id="UP000076587"/>
    </source>
</evidence>
<dbReference type="Pfam" id="PF01494">
    <property type="entry name" value="FAD_binding_3"/>
    <property type="match status" value="1"/>
</dbReference>
<dbReference type="RefSeq" id="WP_063375682.1">
    <property type="nucleotide sequence ID" value="NZ_AUXT01000029.1"/>
</dbReference>
<evidence type="ECO:0000256" key="2">
    <source>
        <dbReference type="ARBA" id="ARBA00023033"/>
    </source>
</evidence>
<dbReference type="AlphaFoldDB" id="A0A167GYS0"/>
<dbReference type="GO" id="GO:0004497">
    <property type="term" value="F:monooxygenase activity"/>
    <property type="evidence" value="ECO:0007669"/>
    <property type="project" value="UniProtKB-KW"/>
</dbReference>
<sequence length="94" mass="10668">MKLLSEVFAIEIAAYAIMSNHYHLAVKMNRQQAIEPLPYWHQNNVVLIGDAVHASLPTSGQGASQAPEDVWYLTNLLRQHESIPEALSHFFRLE</sequence>
<keyword evidence="2" id="KW-0503">Monooxygenase</keyword>
<comment type="caution">
    <text evidence="4">The sequence shown here is derived from an EMBL/GenBank/DDBJ whole genome shotgun (WGS) entry which is preliminary data.</text>
</comment>
<accession>A0A167GYS0</accession>
<dbReference type="PANTHER" id="PTHR13789:SF309">
    <property type="entry name" value="PUTATIVE (AFU_ORTHOLOGUE AFUA_6G14510)-RELATED"/>
    <property type="match status" value="1"/>
</dbReference>
<reference evidence="4 5" key="1">
    <citation type="submission" date="2013-07" db="EMBL/GenBank/DDBJ databases">
        <title>Comparative Genomic and Metabolomic Analysis of Twelve Strains of Pseudoalteromonas luteoviolacea.</title>
        <authorList>
            <person name="Vynne N.G."/>
            <person name="Mansson M."/>
            <person name="Gram L."/>
        </authorList>
    </citation>
    <scope>NUCLEOTIDE SEQUENCE [LARGE SCALE GENOMIC DNA]</scope>
    <source>
        <strain evidence="4 5">NCIMB 1942</strain>
    </source>
</reference>
<dbReference type="GO" id="GO:0071949">
    <property type="term" value="F:FAD binding"/>
    <property type="evidence" value="ECO:0007669"/>
    <property type="project" value="InterPro"/>
</dbReference>
<evidence type="ECO:0000256" key="1">
    <source>
        <dbReference type="ARBA" id="ARBA00023002"/>
    </source>
</evidence>
<dbReference type="InterPro" id="IPR050493">
    <property type="entry name" value="FAD-dep_Monooxygenase_BioMet"/>
</dbReference>
<evidence type="ECO:0000313" key="4">
    <source>
        <dbReference type="EMBL" id="KZN57445.1"/>
    </source>
</evidence>
<dbReference type="Gene3D" id="3.50.50.60">
    <property type="entry name" value="FAD/NAD(P)-binding domain"/>
    <property type="match status" value="1"/>
</dbReference>
<name>A0A167GYS0_9GAMM</name>
<dbReference type="Proteomes" id="UP000076587">
    <property type="component" value="Unassembled WGS sequence"/>
</dbReference>
<dbReference type="PATRIC" id="fig|1365253.3.peg.677"/>
<organism evidence="4 5">
    <name type="scientific">Pseudoalteromonas luteoviolacea NCIMB 1942</name>
    <dbReference type="NCBI Taxonomy" id="1365253"/>
    <lineage>
        <taxon>Bacteria</taxon>
        <taxon>Pseudomonadati</taxon>
        <taxon>Pseudomonadota</taxon>
        <taxon>Gammaproteobacteria</taxon>
        <taxon>Alteromonadales</taxon>
        <taxon>Pseudoalteromonadaceae</taxon>
        <taxon>Pseudoalteromonas</taxon>
    </lineage>
</organism>
<proteinExistence type="predicted"/>
<protein>
    <recommendedName>
        <fullName evidence="3">FAD-binding domain-containing protein</fullName>
    </recommendedName>
</protein>
<evidence type="ECO:0000259" key="3">
    <source>
        <dbReference type="Pfam" id="PF01494"/>
    </source>
</evidence>
<dbReference type="EMBL" id="AUXT01000029">
    <property type="protein sequence ID" value="KZN57445.1"/>
    <property type="molecule type" value="Genomic_DNA"/>
</dbReference>
<dbReference type="InterPro" id="IPR036188">
    <property type="entry name" value="FAD/NAD-bd_sf"/>
</dbReference>
<dbReference type="InterPro" id="IPR002938">
    <property type="entry name" value="FAD-bd"/>
</dbReference>
<dbReference type="SUPFAM" id="SSF51905">
    <property type="entry name" value="FAD/NAD(P)-binding domain"/>
    <property type="match status" value="1"/>
</dbReference>
<gene>
    <name evidence="4" type="ORF">N482_23685</name>
</gene>
<keyword evidence="1" id="KW-0560">Oxidoreductase</keyword>
<feature type="domain" description="FAD-binding" evidence="3">
    <location>
        <begin position="40"/>
        <end position="77"/>
    </location>
</feature>